<organism evidence="2 3">
    <name type="scientific">Niabella ginsengisoli</name>
    <dbReference type="NCBI Taxonomy" id="522298"/>
    <lineage>
        <taxon>Bacteria</taxon>
        <taxon>Pseudomonadati</taxon>
        <taxon>Bacteroidota</taxon>
        <taxon>Chitinophagia</taxon>
        <taxon>Chitinophagales</taxon>
        <taxon>Chitinophagaceae</taxon>
        <taxon>Niabella</taxon>
    </lineage>
</organism>
<dbReference type="EMBL" id="JAKWBL010000002">
    <property type="protein sequence ID" value="MCH5598625.1"/>
    <property type="molecule type" value="Genomic_DNA"/>
</dbReference>
<proteinExistence type="predicted"/>
<dbReference type="RefSeq" id="WP_240830289.1">
    <property type="nucleotide sequence ID" value="NZ_JAKWBL010000002.1"/>
</dbReference>
<protein>
    <recommendedName>
        <fullName evidence="4">ATP-binding protein</fullName>
    </recommendedName>
</protein>
<keyword evidence="3" id="KW-1185">Reference proteome</keyword>
<dbReference type="SUPFAM" id="SSF52540">
    <property type="entry name" value="P-loop containing nucleoside triphosphate hydrolases"/>
    <property type="match status" value="1"/>
</dbReference>
<feature type="coiled-coil region" evidence="1">
    <location>
        <begin position="114"/>
        <end position="141"/>
    </location>
</feature>
<evidence type="ECO:0000313" key="2">
    <source>
        <dbReference type="EMBL" id="MCH5598625.1"/>
    </source>
</evidence>
<dbReference type="InterPro" id="IPR027417">
    <property type="entry name" value="P-loop_NTPase"/>
</dbReference>
<reference evidence="2 3" key="1">
    <citation type="submission" date="2022-02" db="EMBL/GenBank/DDBJ databases">
        <authorList>
            <person name="Min J."/>
        </authorList>
    </citation>
    <scope>NUCLEOTIDE SEQUENCE [LARGE SCALE GENOMIC DNA]</scope>
    <source>
        <strain evidence="2 3">GR10-1</strain>
    </source>
</reference>
<comment type="caution">
    <text evidence="2">The sequence shown here is derived from an EMBL/GenBank/DDBJ whole genome shotgun (WGS) entry which is preliminary data.</text>
</comment>
<keyword evidence="1" id="KW-0175">Coiled coil</keyword>
<accession>A0ABS9SJU7</accession>
<sequence length="205" mass="24061">MINSPEVKKLINLIKDSFRVRPNHNPIYIDFSDNLERLKAKQHQIIFGRRGSGKSCLLVHFKNTVSDADSLEIYIEADEIKRLGYPDILTRLLLSIMEKIVSSRNWWQKIIYTNSKINKNIKSLRRILDQAENRQVKQEENQSTNYSAKGEKGFLSGSYGRTNSLGKLSEFQESKLDTLERYLSDYKKALQEELEKEIYKLFIFY</sequence>
<evidence type="ECO:0008006" key="4">
    <source>
        <dbReference type="Google" id="ProtNLM"/>
    </source>
</evidence>
<evidence type="ECO:0000256" key="1">
    <source>
        <dbReference type="SAM" id="Coils"/>
    </source>
</evidence>
<dbReference type="Proteomes" id="UP001202248">
    <property type="component" value="Unassembled WGS sequence"/>
</dbReference>
<dbReference type="Gene3D" id="3.40.50.300">
    <property type="entry name" value="P-loop containing nucleotide triphosphate hydrolases"/>
    <property type="match status" value="1"/>
</dbReference>
<gene>
    <name evidence="2" type="ORF">MKP09_12250</name>
</gene>
<name>A0ABS9SJU7_9BACT</name>
<evidence type="ECO:0000313" key="3">
    <source>
        <dbReference type="Proteomes" id="UP001202248"/>
    </source>
</evidence>